<sequence>MLPVLQHLVSIIDRKQTWALLNNILIKAEDNGLRFVATDMEVELVANIQADVTDNGMVTLSSRKLMDICRNLPEESLLDIELSGNKVLLTSGKSRFNLGTMPPDEFPVLGSIEIAESVTVKQNELKDLIERTYFSMAQQDVRQTLNGLLLELTGTGARAVATDGHRLSLVDSSSAIKVNNPYQVILPRKGVQELLRLLSNSEDIAELQLGKKHLRVELDGMCMTSNLIEGSYPDYNRVFPSEIDHSLVVCRDSLRQAISRVMVLSSEKSRGVRLAAEEDALRVFSHNQEMDQEEATDEIEAEFGGELIEIGFNGSYILDALNAIEGEKVEILIGRNNSSGVFKGIGDESARYVIMPMRL</sequence>
<evidence type="ECO:0000256" key="6">
    <source>
        <dbReference type="ARBA" id="ARBA00022695"/>
    </source>
</evidence>
<dbReference type="EMBL" id="AP017372">
    <property type="protein sequence ID" value="BAU56670.2"/>
    <property type="molecule type" value="Genomic_DNA"/>
</dbReference>
<dbReference type="AlphaFoldDB" id="A0A0X8X6S0"/>
<evidence type="ECO:0000259" key="11">
    <source>
        <dbReference type="Pfam" id="PF00712"/>
    </source>
</evidence>
<proteinExistence type="inferred from homology"/>
<dbReference type="NCBIfam" id="TIGR00663">
    <property type="entry name" value="dnan"/>
    <property type="match status" value="1"/>
</dbReference>
<evidence type="ECO:0000256" key="4">
    <source>
        <dbReference type="ARBA" id="ARBA00022490"/>
    </source>
</evidence>
<dbReference type="Pfam" id="PF02768">
    <property type="entry name" value="DNA_pol3_beta_3"/>
    <property type="match status" value="1"/>
</dbReference>
<comment type="subcellular location">
    <subcellularLocation>
        <location evidence="1 10">Cytoplasm</location>
    </subcellularLocation>
</comment>
<evidence type="ECO:0000256" key="9">
    <source>
        <dbReference type="ARBA" id="ARBA00023125"/>
    </source>
</evidence>
<evidence type="ECO:0000256" key="10">
    <source>
        <dbReference type="PIRNR" id="PIRNR000804"/>
    </source>
</evidence>
<dbReference type="GO" id="GO:0009360">
    <property type="term" value="C:DNA polymerase III complex"/>
    <property type="evidence" value="ECO:0007669"/>
    <property type="project" value="InterPro"/>
</dbReference>
<keyword evidence="6 10" id="KW-0548">Nucleotidyltransferase</keyword>
<dbReference type="Gene3D" id="3.70.10.10">
    <property type="match status" value="1"/>
</dbReference>
<dbReference type="GO" id="GO:0005737">
    <property type="term" value="C:cytoplasm"/>
    <property type="evidence" value="ECO:0007669"/>
    <property type="project" value="UniProtKB-SubCell"/>
</dbReference>
<dbReference type="Proteomes" id="UP000218890">
    <property type="component" value="Chromosome"/>
</dbReference>
<evidence type="ECO:0000256" key="5">
    <source>
        <dbReference type="ARBA" id="ARBA00022679"/>
    </source>
</evidence>
<dbReference type="PANTHER" id="PTHR30478:SF0">
    <property type="entry name" value="BETA SLIDING CLAMP"/>
    <property type="match status" value="1"/>
</dbReference>
<name>A0A0X8X6S0_HALHR</name>
<keyword evidence="15" id="KW-1185">Reference proteome</keyword>
<feature type="domain" description="DNA polymerase III beta sliding clamp central" evidence="12">
    <location>
        <begin position="119"/>
        <end position="234"/>
    </location>
</feature>
<keyword evidence="9" id="KW-0238">DNA-binding</keyword>
<accession>A0A0X8X6S0</accession>
<dbReference type="Pfam" id="PF00712">
    <property type="entry name" value="DNA_pol3_beta"/>
    <property type="match status" value="1"/>
</dbReference>
<keyword evidence="7 10" id="KW-0235">DNA replication</keyword>
<dbReference type="GO" id="GO:0008408">
    <property type="term" value="F:3'-5' exonuclease activity"/>
    <property type="evidence" value="ECO:0007669"/>
    <property type="project" value="InterPro"/>
</dbReference>
<evidence type="ECO:0000259" key="12">
    <source>
        <dbReference type="Pfam" id="PF02767"/>
    </source>
</evidence>
<comment type="similarity">
    <text evidence="2 10">Belongs to the beta sliding clamp family.</text>
</comment>
<evidence type="ECO:0000256" key="8">
    <source>
        <dbReference type="ARBA" id="ARBA00022932"/>
    </source>
</evidence>
<dbReference type="InterPro" id="IPR046938">
    <property type="entry name" value="DNA_clamp_sf"/>
</dbReference>
<dbReference type="GO" id="GO:0003677">
    <property type="term" value="F:DNA binding"/>
    <property type="evidence" value="ECO:0007669"/>
    <property type="project" value="UniProtKB-UniRule"/>
</dbReference>
<dbReference type="PANTHER" id="PTHR30478">
    <property type="entry name" value="DNA POLYMERASE III SUBUNIT BETA"/>
    <property type="match status" value="1"/>
</dbReference>
<keyword evidence="8 10" id="KW-0239">DNA-directed DNA polymerase</keyword>
<dbReference type="InterPro" id="IPR022637">
    <property type="entry name" value="DNA_polIII_beta_cen"/>
</dbReference>
<comment type="function">
    <text evidence="10">Confers DNA tethering and processivity to DNA polymerases and other proteins. Acts as a clamp, forming a ring around DNA (a reaction catalyzed by the clamp-loading complex) which diffuses in an ATP-independent manner freely and bidirectionally along dsDNA. Initially characterized for its ability to contact the catalytic subunit of DNA polymerase III (Pol III), a complex, multichain enzyme responsible for most of the replicative synthesis in bacteria; Pol III exhibits 3'-5' exonuclease proofreading activity. The beta chain is required for initiation of replication as well as for processivity of DNA replication.</text>
</comment>
<dbReference type="InterPro" id="IPR022634">
    <property type="entry name" value="DNA_polIII_beta_N"/>
</dbReference>
<dbReference type="GO" id="GO:0003887">
    <property type="term" value="F:DNA-directed DNA polymerase activity"/>
    <property type="evidence" value="ECO:0007669"/>
    <property type="project" value="UniProtKB-UniRule"/>
</dbReference>
<dbReference type="Gene3D" id="3.10.150.10">
    <property type="entry name" value="DNA Polymerase III, subunit A, domain 2"/>
    <property type="match status" value="1"/>
</dbReference>
<evidence type="ECO:0000256" key="3">
    <source>
        <dbReference type="ARBA" id="ARBA00021035"/>
    </source>
</evidence>
<comment type="subunit">
    <text evidence="10">Forms a ring-shaped head-to-tail homodimer around DNA.</text>
</comment>
<dbReference type="SMART" id="SM00480">
    <property type="entry name" value="POL3Bc"/>
    <property type="match status" value="1"/>
</dbReference>
<dbReference type="InterPro" id="IPR001001">
    <property type="entry name" value="DNA_polIII_beta"/>
</dbReference>
<feature type="domain" description="DNA polymerase III beta sliding clamp C-terminal" evidence="13">
    <location>
        <begin position="237"/>
        <end position="358"/>
    </location>
</feature>
<organism evidence="14 15">
    <name type="scientific">Halorhodospira halochloris</name>
    <name type="common">Ectothiorhodospira halochloris</name>
    <dbReference type="NCBI Taxonomy" id="1052"/>
    <lineage>
        <taxon>Bacteria</taxon>
        <taxon>Pseudomonadati</taxon>
        <taxon>Pseudomonadota</taxon>
        <taxon>Gammaproteobacteria</taxon>
        <taxon>Chromatiales</taxon>
        <taxon>Ectothiorhodospiraceae</taxon>
        <taxon>Halorhodospira</taxon>
    </lineage>
</organism>
<dbReference type="KEGG" id="hhk:HH1059_00020"/>
<dbReference type="Pfam" id="PF02767">
    <property type="entry name" value="DNA_pol3_beta_2"/>
    <property type="match status" value="1"/>
</dbReference>
<evidence type="ECO:0000256" key="1">
    <source>
        <dbReference type="ARBA" id="ARBA00004496"/>
    </source>
</evidence>
<evidence type="ECO:0000256" key="2">
    <source>
        <dbReference type="ARBA" id="ARBA00010752"/>
    </source>
</evidence>
<protein>
    <recommendedName>
        <fullName evidence="3 10">Beta sliding clamp</fullName>
    </recommendedName>
</protein>
<reference evidence="14" key="1">
    <citation type="submission" date="2016-02" db="EMBL/GenBank/DDBJ databases">
        <title>Halorhodospira halochloris DSM-1059 complete genome, version 2.</title>
        <authorList>
            <person name="Tsukatani Y."/>
        </authorList>
    </citation>
    <scope>NUCLEOTIDE SEQUENCE</scope>
    <source>
        <strain evidence="14">DSM 1059</strain>
    </source>
</reference>
<evidence type="ECO:0000313" key="15">
    <source>
        <dbReference type="Proteomes" id="UP000218890"/>
    </source>
</evidence>
<dbReference type="InterPro" id="IPR022635">
    <property type="entry name" value="DNA_polIII_beta_C"/>
</dbReference>
<dbReference type="SUPFAM" id="SSF55979">
    <property type="entry name" value="DNA clamp"/>
    <property type="match status" value="3"/>
</dbReference>
<feature type="domain" description="DNA polymerase III beta sliding clamp N-terminal" evidence="11">
    <location>
        <begin position="4"/>
        <end position="109"/>
    </location>
</feature>
<dbReference type="PIRSF" id="PIRSF000804">
    <property type="entry name" value="DNA_pol_III_b"/>
    <property type="match status" value="1"/>
</dbReference>
<keyword evidence="5 10" id="KW-0808">Transferase</keyword>
<keyword evidence="4 10" id="KW-0963">Cytoplasm</keyword>
<gene>
    <name evidence="14" type="primary">dnaN</name>
    <name evidence="14" type="ORF">HH1059_00020</name>
</gene>
<evidence type="ECO:0000256" key="7">
    <source>
        <dbReference type="ARBA" id="ARBA00022705"/>
    </source>
</evidence>
<dbReference type="GO" id="GO:0006271">
    <property type="term" value="P:DNA strand elongation involved in DNA replication"/>
    <property type="evidence" value="ECO:0007669"/>
    <property type="project" value="TreeGrafter"/>
</dbReference>
<evidence type="ECO:0000313" key="14">
    <source>
        <dbReference type="EMBL" id="BAU56670.2"/>
    </source>
</evidence>
<dbReference type="CDD" id="cd00140">
    <property type="entry name" value="beta_clamp"/>
    <property type="match status" value="1"/>
</dbReference>
<evidence type="ECO:0000259" key="13">
    <source>
        <dbReference type="Pfam" id="PF02768"/>
    </source>
</evidence>